<feature type="domain" description="DUF6997" evidence="2">
    <location>
        <begin position="77"/>
        <end position="247"/>
    </location>
</feature>
<dbReference type="InterPro" id="IPR055650">
    <property type="entry name" value="DUF7226"/>
</dbReference>
<gene>
    <name evidence="4" type="ORF">SDC9_52669</name>
</gene>
<dbReference type="Pfam" id="PF22515">
    <property type="entry name" value="DUF6996"/>
    <property type="match status" value="1"/>
</dbReference>
<dbReference type="AlphaFoldDB" id="A0A644WRA9"/>
<evidence type="ECO:0000313" key="4">
    <source>
        <dbReference type="EMBL" id="MPM06370.1"/>
    </source>
</evidence>
<proteinExistence type="predicted"/>
<dbReference type="Pfam" id="PF22518">
    <property type="entry name" value="DUF6997"/>
    <property type="match status" value="1"/>
</dbReference>
<evidence type="ECO:0000259" key="3">
    <source>
        <dbReference type="Pfam" id="PF23871"/>
    </source>
</evidence>
<dbReference type="InterPro" id="IPR054265">
    <property type="entry name" value="DUF6996"/>
</dbReference>
<evidence type="ECO:0000259" key="1">
    <source>
        <dbReference type="Pfam" id="PF22515"/>
    </source>
</evidence>
<dbReference type="Pfam" id="PF23871">
    <property type="entry name" value="DUF7226"/>
    <property type="match status" value="1"/>
</dbReference>
<name>A0A644WRA9_9ZZZZ</name>
<evidence type="ECO:0000259" key="2">
    <source>
        <dbReference type="Pfam" id="PF22518"/>
    </source>
</evidence>
<feature type="domain" description="DUF6996" evidence="1">
    <location>
        <begin position="7"/>
        <end position="75"/>
    </location>
</feature>
<sequence length="427" mass="49322">MNDSRNDSAWEQLFKKHDILKVVSDSGYATISATSINEFREARLMTKIDHKSQLPKPFAANKLSILPTSRGNYIIGAFETFCSFNNDDVAVTKFEFPAFLESLDYKNISSEATAINCAFVSKILHDFTLEENLWPTVSGRMGSSVFDFEINSASGRFRIDVGNSQVEIDGGYEGDESLNLIEAKNYISDDFLVRQLYYPYKLWTGKINKRVRPIFLTYSNGVFHLREYEFSDINHYNSLVLLKHKKYAIQDDTFNIETIERIIETTPENPEPHVPFPQADSFERVINLCELLNQKYSVLKEDITQNYDFEWRQTDYYSNAGKYLGLIDTDHDDNKQPICFLTEKGKRLFSLNLSDRQKALAKIIISFAAFKKSLKLYLTKGEMPSKHEIVEIMKQSKLYNIESDATYHRRASTICGWINWIVGQIEE</sequence>
<dbReference type="EMBL" id="VSSQ01001222">
    <property type="protein sequence ID" value="MPM06370.1"/>
    <property type="molecule type" value="Genomic_DNA"/>
</dbReference>
<organism evidence="4">
    <name type="scientific">bioreactor metagenome</name>
    <dbReference type="NCBI Taxonomy" id="1076179"/>
    <lineage>
        <taxon>unclassified sequences</taxon>
        <taxon>metagenomes</taxon>
        <taxon>ecological metagenomes</taxon>
    </lineage>
</organism>
<accession>A0A644WRA9</accession>
<feature type="domain" description="DUF7226" evidence="3">
    <location>
        <begin position="284"/>
        <end position="425"/>
    </location>
</feature>
<reference evidence="4" key="1">
    <citation type="submission" date="2019-08" db="EMBL/GenBank/DDBJ databases">
        <authorList>
            <person name="Kucharzyk K."/>
            <person name="Murdoch R.W."/>
            <person name="Higgins S."/>
            <person name="Loffler F."/>
        </authorList>
    </citation>
    <scope>NUCLEOTIDE SEQUENCE</scope>
</reference>
<protein>
    <submittedName>
        <fullName evidence="4">Uncharacterized protein</fullName>
    </submittedName>
</protein>
<dbReference type="InterPro" id="IPR054266">
    <property type="entry name" value="DUF6997"/>
</dbReference>
<comment type="caution">
    <text evidence="4">The sequence shown here is derived from an EMBL/GenBank/DDBJ whole genome shotgun (WGS) entry which is preliminary data.</text>
</comment>